<name>A0AAE1KX08_PETCI</name>
<keyword evidence="2" id="KW-1185">Reference proteome</keyword>
<organism evidence="1 2">
    <name type="scientific">Petrolisthes cinctipes</name>
    <name type="common">Flat porcelain crab</name>
    <dbReference type="NCBI Taxonomy" id="88211"/>
    <lineage>
        <taxon>Eukaryota</taxon>
        <taxon>Metazoa</taxon>
        <taxon>Ecdysozoa</taxon>
        <taxon>Arthropoda</taxon>
        <taxon>Crustacea</taxon>
        <taxon>Multicrustacea</taxon>
        <taxon>Malacostraca</taxon>
        <taxon>Eumalacostraca</taxon>
        <taxon>Eucarida</taxon>
        <taxon>Decapoda</taxon>
        <taxon>Pleocyemata</taxon>
        <taxon>Anomura</taxon>
        <taxon>Galatheoidea</taxon>
        <taxon>Porcellanidae</taxon>
        <taxon>Petrolisthes</taxon>
    </lineage>
</organism>
<dbReference type="Proteomes" id="UP001286313">
    <property type="component" value="Unassembled WGS sequence"/>
</dbReference>
<accession>A0AAE1KX08</accession>
<dbReference type="EMBL" id="JAWQEG010000656">
    <property type="protein sequence ID" value="KAK3886927.1"/>
    <property type="molecule type" value="Genomic_DNA"/>
</dbReference>
<reference evidence="1" key="1">
    <citation type="submission" date="2023-10" db="EMBL/GenBank/DDBJ databases">
        <title>Genome assemblies of two species of porcelain crab, Petrolisthes cinctipes and Petrolisthes manimaculis (Anomura: Porcellanidae).</title>
        <authorList>
            <person name="Angst P."/>
        </authorList>
    </citation>
    <scope>NUCLEOTIDE SEQUENCE</scope>
    <source>
        <strain evidence="1">PB745_01</strain>
        <tissue evidence="1">Gill</tissue>
    </source>
</reference>
<evidence type="ECO:0000313" key="2">
    <source>
        <dbReference type="Proteomes" id="UP001286313"/>
    </source>
</evidence>
<gene>
    <name evidence="1" type="ORF">Pcinc_008936</name>
</gene>
<proteinExistence type="predicted"/>
<sequence length="89" mass="10185">MAASWMNYLLALGHTAHSRLAMAGPRYKDEGIGKLKLHHWYFSRPYTAEDGYWYFVRLGNILVIHHSFNLNDNVASNVTTSEREESTGV</sequence>
<comment type="caution">
    <text evidence="1">The sequence shown here is derived from an EMBL/GenBank/DDBJ whole genome shotgun (WGS) entry which is preliminary data.</text>
</comment>
<evidence type="ECO:0000313" key="1">
    <source>
        <dbReference type="EMBL" id="KAK3886927.1"/>
    </source>
</evidence>
<dbReference type="AlphaFoldDB" id="A0AAE1KX08"/>
<protein>
    <submittedName>
        <fullName evidence="1">Uncharacterized protein</fullName>
    </submittedName>
</protein>